<dbReference type="RefSeq" id="WP_154575280.1">
    <property type="nucleotide sequence ID" value="NZ_VUMO01000001.1"/>
</dbReference>
<dbReference type="Pfam" id="PF11114">
    <property type="entry name" value="Minor_capsid_2"/>
    <property type="match status" value="1"/>
</dbReference>
<keyword evidence="2" id="KW-1185">Reference proteome</keyword>
<sequence length="109" mass="12330">MSKVNIDTARILSSRGLSKGGLAQRFFTSTMRRHMDKYVKKDNGVLKNTAVESVDSITFVTPYAHRQYTTENTREGKPVRGPYWDKRCWAAEGETITKEVARFVGGKAK</sequence>
<organism evidence="1 2">
    <name type="scientific">Pseudoramibacter porci</name>
    <dbReference type="NCBI Taxonomy" id="2606631"/>
    <lineage>
        <taxon>Bacteria</taxon>
        <taxon>Bacillati</taxon>
        <taxon>Bacillota</taxon>
        <taxon>Clostridia</taxon>
        <taxon>Eubacteriales</taxon>
        <taxon>Eubacteriaceae</taxon>
        <taxon>Pseudoramibacter</taxon>
    </lineage>
</organism>
<gene>
    <name evidence="1" type="ORF">FYJ52_00330</name>
</gene>
<evidence type="ECO:0000313" key="2">
    <source>
        <dbReference type="Proteomes" id="UP000461754"/>
    </source>
</evidence>
<evidence type="ECO:0000313" key="1">
    <source>
        <dbReference type="EMBL" id="MSS18869.1"/>
    </source>
</evidence>
<proteinExistence type="predicted"/>
<dbReference type="Proteomes" id="UP000461754">
    <property type="component" value="Unassembled WGS sequence"/>
</dbReference>
<reference evidence="1 2" key="1">
    <citation type="submission" date="2019-08" db="EMBL/GenBank/DDBJ databases">
        <title>In-depth cultivation of the pig gut microbiome towards novel bacterial diversity and tailored functional studies.</title>
        <authorList>
            <person name="Wylensek D."/>
            <person name="Hitch T.C.A."/>
            <person name="Clavel T."/>
        </authorList>
    </citation>
    <scope>NUCLEOTIDE SEQUENCE [LARGE SCALE GENOMIC DNA]</scope>
    <source>
        <strain evidence="1 2">RF-744-FAT-4</strain>
    </source>
</reference>
<name>A0A7X2NEE1_9FIRM</name>
<accession>A0A7X2NEE1</accession>
<dbReference type="EMBL" id="VUMO01000001">
    <property type="protein sequence ID" value="MSS18869.1"/>
    <property type="molecule type" value="Genomic_DNA"/>
</dbReference>
<dbReference type="AlphaFoldDB" id="A0A7X2NEE1"/>
<protein>
    <submittedName>
        <fullName evidence="1">Capsid protein</fullName>
    </submittedName>
</protein>
<comment type="caution">
    <text evidence="1">The sequence shown here is derived from an EMBL/GenBank/DDBJ whole genome shotgun (WGS) entry which is preliminary data.</text>
</comment>
<dbReference type="InterPro" id="IPR021080">
    <property type="entry name" value="Minor_capsid_protein"/>
</dbReference>